<dbReference type="PANTHER" id="PTHR43194">
    <property type="entry name" value="HYDROLASE ALPHA/BETA FOLD FAMILY"/>
    <property type="match status" value="1"/>
</dbReference>
<accession>A0A1I2H2M7</accession>
<dbReference type="PRINTS" id="PR00111">
    <property type="entry name" value="ABHYDROLASE"/>
</dbReference>
<name>A0A1I2H2M7_9MICO</name>
<dbReference type="SUPFAM" id="SSF53474">
    <property type="entry name" value="alpha/beta-Hydrolases"/>
    <property type="match status" value="1"/>
</dbReference>
<proteinExistence type="predicted"/>
<dbReference type="InterPro" id="IPR029058">
    <property type="entry name" value="AB_hydrolase_fold"/>
</dbReference>
<evidence type="ECO:0000313" key="2">
    <source>
        <dbReference type="EMBL" id="SFF24375.1"/>
    </source>
</evidence>
<dbReference type="EMBL" id="FONZ01000003">
    <property type="protein sequence ID" value="SFF24375.1"/>
    <property type="molecule type" value="Genomic_DNA"/>
</dbReference>
<keyword evidence="3" id="KW-1185">Reference proteome</keyword>
<reference evidence="3" key="1">
    <citation type="submission" date="2016-10" db="EMBL/GenBank/DDBJ databases">
        <authorList>
            <person name="Varghese N."/>
            <person name="Submissions S."/>
        </authorList>
    </citation>
    <scope>NUCLEOTIDE SEQUENCE [LARGE SCALE GENOMIC DNA]</scope>
    <source>
        <strain evidence="3">DSM 19083</strain>
    </source>
</reference>
<dbReference type="Proteomes" id="UP000198520">
    <property type="component" value="Unassembled WGS sequence"/>
</dbReference>
<protein>
    <submittedName>
        <fullName evidence="2">Pimeloyl-ACP methyl ester carboxylesterase</fullName>
    </submittedName>
</protein>
<evidence type="ECO:0000313" key="3">
    <source>
        <dbReference type="Proteomes" id="UP000198520"/>
    </source>
</evidence>
<dbReference type="Pfam" id="PF12697">
    <property type="entry name" value="Abhydrolase_6"/>
    <property type="match status" value="1"/>
</dbReference>
<evidence type="ECO:0000259" key="1">
    <source>
        <dbReference type="Pfam" id="PF12697"/>
    </source>
</evidence>
<dbReference type="PANTHER" id="PTHR43194:SF5">
    <property type="entry name" value="PIMELOYL-[ACYL-CARRIER PROTEIN] METHYL ESTER ESTERASE"/>
    <property type="match status" value="1"/>
</dbReference>
<dbReference type="AlphaFoldDB" id="A0A1I2H2M7"/>
<feature type="domain" description="AB hydrolase-1" evidence="1">
    <location>
        <begin position="1"/>
        <end position="223"/>
    </location>
</feature>
<dbReference type="InterPro" id="IPR050228">
    <property type="entry name" value="Carboxylesterase_BioH"/>
</dbReference>
<sequence>MVLVHGVRTSRTMWRAQREALERAGHRVIAVDLPGHGERRGTPFSIAGALEVLDEAVAEAGEPVLLVGLSLGGYLAIAFAAARPDAVAGLVAAGCCTAPRTPLRGVWLRAARRIEAWPDSGERLNAELVRRTLTPQAQEDVAAGGFALTVVAQMLEEVAELDPVADLARVACPVWLVNGRLDHFRTQERRFVRAARRSGQPVRLVVVPRAKHLVSLDAPGEFTRVLAEAAAAHR</sequence>
<dbReference type="GO" id="GO:0003824">
    <property type="term" value="F:catalytic activity"/>
    <property type="evidence" value="ECO:0007669"/>
    <property type="project" value="UniProtKB-ARBA"/>
</dbReference>
<organism evidence="2 3">
    <name type="scientific">Flavimobilis marinus</name>
    <dbReference type="NCBI Taxonomy" id="285351"/>
    <lineage>
        <taxon>Bacteria</taxon>
        <taxon>Bacillati</taxon>
        <taxon>Actinomycetota</taxon>
        <taxon>Actinomycetes</taxon>
        <taxon>Micrococcales</taxon>
        <taxon>Jonesiaceae</taxon>
        <taxon>Flavimobilis</taxon>
    </lineage>
</organism>
<dbReference type="Gene3D" id="3.40.50.1820">
    <property type="entry name" value="alpha/beta hydrolase"/>
    <property type="match status" value="1"/>
</dbReference>
<dbReference type="InterPro" id="IPR000073">
    <property type="entry name" value="AB_hydrolase_1"/>
</dbReference>
<gene>
    <name evidence="2" type="ORF">SAMN04488035_2177</name>
</gene>
<dbReference type="STRING" id="285351.SAMN04488035_2177"/>